<dbReference type="GO" id="GO:0016853">
    <property type="term" value="F:isomerase activity"/>
    <property type="evidence" value="ECO:0007669"/>
    <property type="project" value="InterPro"/>
</dbReference>
<evidence type="ECO:0000313" key="4">
    <source>
        <dbReference type="Proteomes" id="UP000216311"/>
    </source>
</evidence>
<dbReference type="InterPro" id="IPR029045">
    <property type="entry name" value="ClpP/crotonase-like_dom_sf"/>
</dbReference>
<evidence type="ECO:0000256" key="2">
    <source>
        <dbReference type="RuleBase" id="RU003707"/>
    </source>
</evidence>
<dbReference type="Gene3D" id="3.90.226.10">
    <property type="entry name" value="2-enoyl-CoA Hydratase, Chain A, domain 1"/>
    <property type="match status" value="1"/>
</dbReference>
<protein>
    <submittedName>
        <fullName evidence="3">Enoyl-CoA hydratase</fullName>
    </submittedName>
</protein>
<dbReference type="CDD" id="cd06558">
    <property type="entry name" value="crotonase-like"/>
    <property type="match status" value="1"/>
</dbReference>
<dbReference type="OrthoDB" id="341912at2"/>
<dbReference type="Pfam" id="PF00378">
    <property type="entry name" value="ECH_1"/>
    <property type="match status" value="1"/>
</dbReference>
<dbReference type="InterPro" id="IPR018376">
    <property type="entry name" value="Enoyl-CoA_hyd/isom_CS"/>
</dbReference>
<comment type="similarity">
    <text evidence="1 2">Belongs to the enoyl-CoA hydratase/isomerase family.</text>
</comment>
<gene>
    <name evidence="3" type="ORF">CGZ93_00605</name>
</gene>
<dbReference type="RefSeq" id="WP_094362212.1">
    <property type="nucleotide sequence ID" value="NZ_NMVQ01000001.1"/>
</dbReference>
<comment type="caution">
    <text evidence="3">The sequence shown here is derived from an EMBL/GenBank/DDBJ whole genome shotgun (WGS) entry which is preliminary data.</text>
</comment>
<accession>A0A255HBQ0</accession>
<dbReference type="InterPro" id="IPR001753">
    <property type="entry name" value="Enoyl-CoA_hydra/iso"/>
</dbReference>
<proteinExistence type="inferred from homology"/>
<reference evidence="3 4" key="1">
    <citation type="submission" date="2017-07" db="EMBL/GenBank/DDBJ databases">
        <title>Draft whole genome sequences of clinical Proprionibacteriaceae strains.</title>
        <authorList>
            <person name="Bernier A.-M."/>
            <person name="Bernard K."/>
            <person name="Domingo M.-C."/>
        </authorList>
    </citation>
    <scope>NUCLEOTIDE SEQUENCE [LARGE SCALE GENOMIC DNA]</scope>
    <source>
        <strain evidence="3 4">NML 130396</strain>
    </source>
</reference>
<evidence type="ECO:0000313" key="3">
    <source>
        <dbReference type="EMBL" id="OYO25005.1"/>
    </source>
</evidence>
<organism evidence="3 4">
    <name type="scientific">Enemella dayhoffiae</name>
    <dbReference type="NCBI Taxonomy" id="2016507"/>
    <lineage>
        <taxon>Bacteria</taxon>
        <taxon>Bacillati</taxon>
        <taxon>Actinomycetota</taxon>
        <taxon>Actinomycetes</taxon>
        <taxon>Propionibacteriales</taxon>
        <taxon>Propionibacteriaceae</taxon>
        <taxon>Enemella</taxon>
    </lineage>
</organism>
<evidence type="ECO:0000256" key="1">
    <source>
        <dbReference type="ARBA" id="ARBA00005254"/>
    </source>
</evidence>
<name>A0A255HBQ0_9ACTN</name>
<dbReference type="PROSITE" id="PS00166">
    <property type="entry name" value="ENOYL_COA_HYDRATASE"/>
    <property type="match status" value="1"/>
</dbReference>
<dbReference type="PANTHER" id="PTHR43149:SF1">
    <property type="entry name" value="DELTA(3,5)-DELTA(2,4)-DIENOYL-COA ISOMERASE, MITOCHONDRIAL"/>
    <property type="match status" value="1"/>
</dbReference>
<keyword evidence="4" id="KW-1185">Reference proteome</keyword>
<sequence length="275" mass="28973">MTDHPGLRVERDGPRLTVTLCNPDKRNAQTPSMWAALAEIARGLDPEVRVVVLNADGQDFSAGLDRGMLSPDGLPGEPKVLAVAANRGHGETEQLIAGFQQGFTAWGECHALVIAAVQGNAIGAGFQLALAADLRLVAEDVRLAMREPSLGLVPDLGGTLPLVRTLGYSRALEVCVTSRFVGAGEAVGSGLATLAVPTEKLAAVTDEVVGAILEIPDAALRETKQLLRAAVGNGAEQQLLAERQAQARLLVGAVGRSMEQRPHDHDHDDADHDHH</sequence>
<dbReference type="InterPro" id="IPR045002">
    <property type="entry name" value="Ech1-like"/>
</dbReference>
<dbReference type="PANTHER" id="PTHR43149">
    <property type="entry name" value="ENOYL-COA HYDRATASE"/>
    <property type="match status" value="1"/>
</dbReference>
<dbReference type="SUPFAM" id="SSF52096">
    <property type="entry name" value="ClpP/crotonase"/>
    <property type="match status" value="1"/>
</dbReference>
<dbReference type="AlphaFoldDB" id="A0A255HBQ0"/>
<dbReference type="Proteomes" id="UP000216311">
    <property type="component" value="Unassembled WGS sequence"/>
</dbReference>
<dbReference type="EMBL" id="NMVQ01000001">
    <property type="protein sequence ID" value="OYO25005.1"/>
    <property type="molecule type" value="Genomic_DNA"/>
</dbReference>